<name>A0A1C1CG07_9EURO</name>
<feature type="domain" description="Protein kinase" evidence="2">
    <location>
        <begin position="101"/>
        <end position="412"/>
    </location>
</feature>
<evidence type="ECO:0000313" key="3">
    <source>
        <dbReference type="EMBL" id="OCT47465.1"/>
    </source>
</evidence>
<keyword evidence="3" id="KW-0808">Transferase</keyword>
<dbReference type="eggNOG" id="KOG0581">
    <property type="taxonomic scope" value="Eukaryota"/>
</dbReference>
<comment type="caution">
    <text evidence="3">The sequence shown here is derived from an EMBL/GenBank/DDBJ whole genome shotgun (WGS) entry which is preliminary data.</text>
</comment>
<evidence type="ECO:0000313" key="4">
    <source>
        <dbReference type="Proteomes" id="UP000094526"/>
    </source>
</evidence>
<dbReference type="GO" id="GO:0005524">
    <property type="term" value="F:ATP binding"/>
    <property type="evidence" value="ECO:0007669"/>
    <property type="project" value="InterPro"/>
</dbReference>
<feature type="region of interest" description="Disordered" evidence="1">
    <location>
        <begin position="1"/>
        <end position="49"/>
    </location>
</feature>
<dbReference type="SMART" id="SM00220">
    <property type="entry name" value="S_TKc"/>
    <property type="match status" value="1"/>
</dbReference>
<organism evidence="3 4">
    <name type="scientific">Cladophialophora carrionii</name>
    <dbReference type="NCBI Taxonomy" id="86049"/>
    <lineage>
        <taxon>Eukaryota</taxon>
        <taxon>Fungi</taxon>
        <taxon>Dikarya</taxon>
        <taxon>Ascomycota</taxon>
        <taxon>Pezizomycotina</taxon>
        <taxon>Eurotiomycetes</taxon>
        <taxon>Chaetothyriomycetidae</taxon>
        <taxon>Chaetothyriales</taxon>
        <taxon>Herpotrichiellaceae</taxon>
        <taxon>Cladophialophora</taxon>
    </lineage>
</organism>
<dbReference type="AlphaFoldDB" id="A0A1C1CG07"/>
<dbReference type="VEuPathDB" id="FungiDB:G647_01918"/>
<dbReference type="PROSITE" id="PS50011">
    <property type="entry name" value="PROTEIN_KINASE_DOM"/>
    <property type="match status" value="1"/>
</dbReference>
<dbReference type="OrthoDB" id="626167at2759"/>
<gene>
    <name evidence="3" type="ORF">CLCR_03547</name>
</gene>
<dbReference type="Gene3D" id="1.10.510.10">
    <property type="entry name" value="Transferase(Phosphotransferase) domain 1"/>
    <property type="match status" value="1"/>
</dbReference>
<protein>
    <submittedName>
        <fullName evidence="3">Protein kinase domain-containing protein</fullName>
    </submittedName>
</protein>
<dbReference type="PANTHER" id="PTHR24359">
    <property type="entry name" value="SERINE/THREONINE-PROTEIN KINASE SBK1"/>
    <property type="match status" value="1"/>
</dbReference>
<keyword evidence="4" id="KW-1185">Reference proteome</keyword>
<reference evidence="4" key="1">
    <citation type="submission" date="2015-07" db="EMBL/GenBank/DDBJ databases">
        <authorList>
            <person name="Teixeira M.M."/>
            <person name="Souza R.C."/>
            <person name="Almeida L.G."/>
            <person name="Vicente V.A."/>
            <person name="de Hoog S."/>
            <person name="Bocca A.L."/>
            <person name="de Almeida S.R."/>
            <person name="Vasconcelos A.T."/>
            <person name="Felipe M.S."/>
        </authorList>
    </citation>
    <scope>NUCLEOTIDE SEQUENCE [LARGE SCALE GENOMIC DNA]</scope>
    <source>
        <strain evidence="4">KSF</strain>
    </source>
</reference>
<dbReference type="SUPFAM" id="SSF56112">
    <property type="entry name" value="Protein kinase-like (PK-like)"/>
    <property type="match status" value="1"/>
</dbReference>
<dbReference type="InterPro" id="IPR011009">
    <property type="entry name" value="Kinase-like_dom_sf"/>
</dbReference>
<evidence type="ECO:0000256" key="1">
    <source>
        <dbReference type="SAM" id="MobiDB-lite"/>
    </source>
</evidence>
<evidence type="ECO:0000259" key="2">
    <source>
        <dbReference type="PROSITE" id="PS50011"/>
    </source>
</evidence>
<dbReference type="CDD" id="cd00180">
    <property type="entry name" value="PKc"/>
    <property type="match status" value="1"/>
</dbReference>
<dbReference type="Proteomes" id="UP000094526">
    <property type="component" value="Unassembled WGS sequence"/>
</dbReference>
<dbReference type="EMBL" id="LGRB01000013">
    <property type="protein sequence ID" value="OCT47465.1"/>
    <property type="molecule type" value="Genomic_DNA"/>
</dbReference>
<dbReference type="PANTHER" id="PTHR24359:SF1">
    <property type="entry name" value="INHIBITOR OF NUCLEAR FACTOR KAPPA-B KINASE EPSILON SUBUNIT HOMOLOG 1-RELATED"/>
    <property type="match status" value="1"/>
</dbReference>
<dbReference type="VEuPathDB" id="FungiDB:CLCR_03547"/>
<dbReference type="Pfam" id="PF00069">
    <property type="entry name" value="Pkinase"/>
    <property type="match status" value="1"/>
</dbReference>
<proteinExistence type="predicted"/>
<dbReference type="STRING" id="86049.A0A1C1CG07"/>
<sequence length="419" mass="45201">MSTPPPTPSSTSNGVSKHQHEKPAGSMLTPPTSPRQSRSSSNISDLAIPSSPSCLHPPHLFLGVKNANLNPIDTSVIQHNGPIETSVAECVFDVEILKDERGRDAIFGTGAWSVVYKASTQARSRNVSAALTPPLSPTNITPVIVAVKKPARRDAVAILKSEARILTYLRSVPESERYVVPFYGVVDEATIVLEAMPFSLEDHIRKCAGIAAQNFSTRTMTEPVVGSTAKWFALAQQLVSALAWLHNSAQVVHGDIKPGNILLSRVQGSGTEITFEPLFADFSSSQRLGLHETTPNTLSAVTREYTAPELLNSKVLRDPTSTATTASDVFSMALTLLVAATGQLLVYSGSVFQRQAMATQGWMVLSHVRNGEGGTRVPRFGIVEKLLERALLKADMGRVSAQEWLRIVETFAKGEPAKI</sequence>
<dbReference type="InterPro" id="IPR000719">
    <property type="entry name" value="Prot_kinase_dom"/>
</dbReference>
<dbReference type="InterPro" id="IPR008271">
    <property type="entry name" value="Ser/Thr_kinase_AS"/>
</dbReference>
<keyword evidence="3" id="KW-0418">Kinase</keyword>
<dbReference type="GO" id="GO:0004674">
    <property type="term" value="F:protein serine/threonine kinase activity"/>
    <property type="evidence" value="ECO:0007669"/>
    <property type="project" value="TreeGrafter"/>
</dbReference>
<dbReference type="PROSITE" id="PS00108">
    <property type="entry name" value="PROTEIN_KINASE_ST"/>
    <property type="match status" value="1"/>
</dbReference>
<accession>A0A1C1CG07</accession>